<evidence type="ECO:0000256" key="1">
    <source>
        <dbReference type="ARBA" id="ARBA00004141"/>
    </source>
</evidence>
<dbReference type="EMBL" id="CAEZTU010000013">
    <property type="protein sequence ID" value="CAB4574770.1"/>
    <property type="molecule type" value="Genomic_DNA"/>
</dbReference>
<dbReference type="Pfam" id="PF01957">
    <property type="entry name" value="NfeD"/>
    <property type="match status" value="1"/>
</dbReference>
<gene>
    <name evidence="7" type="ORF">UFOPK1740_00490</name>
</gene>
<dbReference type="InterPro" id="IPR012340">
    <property type="entry name" value="NA-bd_OB-fold"/>
</dbReference>
<organism evidence="7">
    <name type="scientific">freshwater metagenome</name>
    <dbReference type="NCBI Taxonomy" id="449393"/>
    <lineage>
        <taxon>unclassified sequences</taxon>
        <taxon>metagenomes</taxon>
        <taxon>ecological metagenomes</taxon>
    </lineage>
</organism>
<accession>A0A6J6EDY9</accession>
<evidence type="ECO:0000256" key="2">
    <source>
        <dbReference type="ARBA" id="ARBA00022692"/>
    </source>
</evidence>
<evidence type="ECO:0000256" key="3">
    <source>
        <dbReference type="ARBA" id="ARBA00022989"/>
    </source>
</evidence>
<sequence length="141" mass="14856">MPFWMWLAVSGVLLVVEMLTVDLLFASLAFSALLAAGASALGFNLVVQGIVFGVGAAVSILFLRPIALKHLQKKPKDHATNVEALIGAPALALSEITDISGQVKIGGERWRARTDVGPLAKESRLEVVAIEGATAVVKPKE</sequence>
<dbReference type="GO" id="GO:0005886">
    <property type="term" value="C:plasma membrane"/>
    <property type="evidence" value="ECO:0007669"/>
    <property type="project" value="TreeGrafter"/>
</dbReference>
<dbReference type="InterPro" id="IPR052165">
    <property type="entry name" value="Membrane_assoc_protease"/>
</dbReference>
<feature type="transmembrane region" description="Helical" evidence="5">
    <location>
        <begin position="12"/>
        <end position="35"/>
    </location>
</feature>
<dbReference type="SUPFAM" id="SSF141322">
    <property type="entry name" value="NfeD domain-like"/>
    <property type="match status" value="1"/>
</dbReference>
<dbReference type="Gene3D" id="2.40.50.140">
    <property type="entry name" value="Nucleic acid-binding proteins"/>
    <property type="match status" value="1"/>
</dbReference>
<keyword evidence="3 5" id="KW-1133">Transmembrane helix</keyword>
<dbReference type="PANTHER" id="PTHR33507">
    <property type="entry name" value="INNER MEMBRANE PROTEIN YBBJ"/>
    <property type="match status" value="1"/>
</dbReference>
<dbReference type="PANTHER" id="PTHR33507:SF3">
    <property type="entry name" value="INNER MEMBRANE PROTEIN YBBJ"/>
    <property type="match status" value="1"/>
</dbReference>
<keyword evidence="2 5" id="KW-0812">Transmembrane</keyword>
<evidence type="ECO:0000259" key="6">
    <source>
        <dbReference type="Pfam" id="PF01957"/>
    </source>
</evidence>
<dbReference type="InterPro" id="IPR002810">
    <property type="entry name" value="NfeD-like_C"/>
</dbReference>
<comment type="subcellular location">
    <subcellularLocation>
        <location evidence="1">Membrane</location>
        <topology evidence="1">Multi-pass membrane protein</topology>
    </subcellularLocation>
</comment>
<dbReference type="AlphaFoldDB" id="A0A6J6EDY9"/>
<keyword evidence="4 5" id="KW-0472">Membrane</keyword>
<evidence type="ECO:0000256" key="4">
    <source>
        <dbReference type="ARBA" id="ARBA00023136"/>
    </source>
</evidence>
<evidence type="ECO:0000256" key="5">
    <source>
        <dbReference type="SAM" id="Phobius"/>
    </source>
</evidence>
<reference evidence="7" key="1">
    <citation type="submission" date="2020-05" db="EMBL/GenBank/DDBJ databases">
        <authorList>
            <person name="Chiriac C."/>
            <person name="Salcher M."/>
            <person name="Ghai R."/>
            <person name="Kavagutti S V."/>
        </authorList>
    </citation>
    <scope>NUCLEOTIDE SEQUENCE</scope>
</reference>
<protein>
    <submittedName>
        <fullName evidence="7">Unannotated protein</fullName>
    </submittedName>
</protein>
<feature type="domain" description="NfeD-like C-terminal" evidence="6">
    <location>
        <begin position="82"/>
        <end position="139"/>
    </location>
</feature>
<proteinExistence type="predicted"/>
<name>A0A6J6EDY9_9ZZZZ</name>
<feature type="transmembrane region" description="Helical" evidence="5">
    <location>
        <begin position="41"/>
        <end position="63"/>
    </location>
</feature>
<evidence type="ECO:0000313" key="7">
    <source>
        <dbReference type="EMBL" id="CAB4574770.1"/>
    </source>
</evidence>